<dbReference type="OrthoDB" id="330047at2759"/>
<evidence type="ECO:0000256" key="1">
    <source>
        <dbReference type="SAM" id="Phobius"/>
    </source>
</evidence>
<dbReference type="PANTHER" id="PTHR20765:SF1">
    <property type="entry name" value="EQUILIBRATIVE NUCLEOBASE TRANSPORTER 1"/>
    <property type="match status" value="1"/>
</dbReference>
<feature type="transmembrane region" description="Helical" evidence="1">
    <location>
        <begin position="20"/>
        <end position="41"/>
    </location>
</feature>
<evidence type="ECO:0000313" key="3">
    <source>
        <dbReference type="RefSeq" id="XP_013409247.1"/>
    </source>
</evidence>
<dbReference type="PANTHER" id="PTHR20765">
    <property type="entry name" value="SOLUTE CARRIER FAMILY 43 MEMBER 3-RELATED"/>
    <property type="match status" value="1"/>
</dbReference>
<accession>A0A1S3JFS0</accession>
<keyword evidence="2" id="KW-1185">Reference proteome</keyword>
<dbReference type="InterPro" id="IPR027197">
    <property type="entry name" value="SLC43A3"/>
</dbReference>
<dbReference type="KEGG" id="lak:106172878"/>
<keyword evidence="1" id="KW-1133">Transmembrane helix</keyword>
<keyword evidence="1" id="KW-0472">Membrane</keyword>
<protein>
    <submittedName>
        <fullName evidence="3">Solute carrier family 43 member 3-like</fullName>
    </submittedName>
</protein>
<organism evidence="2 3">
    <name type="scientific">Lingula anatina</name>
    <name type="common">Brachiopod</name>
    <name type="synonym">Lingula unguis</name>
    <dbReference type="NCBI Taxonomy" id="7574"/>
    <lineage>
        <taxon>Eukaryota</taxon>
        <taxon>Metazoa</taxon>
        <taxon>Spiralia</taxon>
        <taxon>Lophotrochozoa</taxon>
        <taxon>Brachiopoda</taxon>
        <taxon>Linguliformea</taxon>
        <taxon>Lingulata</taxon>
        <taxon>Lingulida</taxon>
        <taxon>Linguloidea</taxon>
        <taxon>Lingulidae</taxon>
        <taxon>Lingula</taxon>
    </lineage>
</organism>
<gene>
    <name evidence="3" type="primary">LOC106172878</name>
</gene>
<dbReference type="InterPro" id="IPR036259">
    <property type="entry name" value="MFS_trans_sf"/>
</dbReference>
<dbReference type="GeneID" id="106172878"/>
<name>A0A1S3JFS0_LINAN</name>
<keyword evidence="1" id="KW-0812">Transmembrane</keyword>
<reference evidence="3" key="1">
    <citation type="submission" date="2025-08" db="UniProtKB">
        <authorList>
            <consortium name="RefSeq"/>
        </authorList>
    </citation>
    <scope>IDENTIFICATION</scope>
    <source>
        <tissue evidence="3">Gonads</tissue>
    </source>
</reference>
<dbReference type="SUPFAM" id="SSF103473">
    <property type="entry name" value="MFS general substrate transporter"/>
    <property type="match status" value="1"/>
</dbReference>
<feature type="transmembrane region" description="Helical" evidence="1">
    <location>
        <begin position="79"/>
        <end position="97"/>
    </location>
</feature>
<sequence length="151" mass="17225">MLDKYVATASKDDKERCFVVPFFLTVLAGVIVSIACVIPIIEIQYVAIFFHSVLKTGSFAVHLAYVISAFPKEHFGKAFGIQVTVSCLLAFIELPIFSWYKYSLKSDQLWLGVLFLGICFTASCLPFYHLWRRCRSTRSLSYARCSDRETR</sequence>
<dbReference type="InParanoid" id="A0A1S3JFS0"/>
<dbReference type="Proteomes" id="UP000085678">
    <property type="component" value="Unplaced"/>
</dbReference>
<dbReference type="AlphaFoldDB" id="A0A1S3JFS0"/>
<feature type="transmembrane region" description="Helical" evidence="1">
    <location>
        <begin position="109"/>
        <end position="131"/>
    </location>
</feature>
<feature type="transmembrane region" description="Helical" evidence="1">
    <location>
        <begin position="47"/>
        <end position="67"/>
    </location>
</feature>
<evidence type="ECO:0000313" key="2">
    <source>
        <dbReference type="Proteomes" id="UP000085678"/>
    </source>
</evidence>
<dbReference type="RefSeq" id="XP_013409247.1">
    <property type="nucleotide sequence ID" value="XM_013553793.2"/>
</dbReference>
<proteinExistence type="predicted"/>